<dbReference type="EMBL" id="JABSTQ010008981">
    <property type="protein sequence ID" value="KAG0433860.1"/>
    <property type="molecule type" value="Genomic_DNA"/>
</dbReference>
<name>A0AC60QJU8_IXOPE</name>
<sequence>MVVRMIRRGRWPAPRASRCLERLFDRVRVREDSAEDSRPLTSLRHRLANGTLEHMELNGARRPKMATWTMPGWTSEVDDERAAAANQVADQNSCPTCDFSVSVKMARTNHAGSDRLPFLGEFTSEKSYPSLDEDSILDADPDNSYTPGGDALIPGISEVDLPKQTITADPLDLSLTDGDEPEPMPLSKPLETIPEDPDLEAQSAEHDKERDPEELSTHMEDEPAPLVFASLPFQDRELPMEPTLQASEPLLQPLTQAVSESAVRAATSDTSVKEDKSTSTMDMVIVDEPPKGSELAPRPLRRRMSSPVRGRRVTKFLEKFHMAEGGGQDRKALAQDTMLSFPLPEDIMSLEGVMKSGDKWKRYAARSGPIAAGRRRQQRPRITSGDRPPPFMRPELALRSPMAAGQTIVMLLLASLPLLLAFLAEAAQNTPGSLSKFEFKHHDNRELELELRKIVMACPDVANMYELRERSVLGQPLWVIEMTDNPGVHEELEPEVKYVANMHGNEVLGRELLLAFAWYLCDEYRRGNEDVSRLINSTRIHIMPSMNPDGWDTATNSPPGDWLLGRTNAMGVDLNRDFPDLEKLLPGNPNARRIKADHLFTGDLDHTVQPETRAVMEWILTIPFVLSANFHGGALVANYPFDNTLDGTQKRYTASPDDATFRHLAQVYASNHPRMEAGESCGSDDFHGDGGITNGAAWYAVAGGMQDFNYLASNDFEITVELGCSKYPPPSKLETEWQDNKQSLLSLTRQAHIGIKGIVTDNLAGMPVIDAAVEVFNITGGQGQPIRHNVLTDKYGEYWRLLIPGNYTVRVSKDGFVPQEKNVTVVNKPKTEAMRLDFQLKPKVATAMKMVLQAENFLNENSQARLPSLPEYMQQHD</sequence>
<evidence type="ECO:0000313" key="1">
    <source>
        <dbReference type="EMBL" id="KAG0433860.1"/>
    </source>
</evidence>
<organism evidence="1 2">
    <name type="scientific">Ixodes persulcatus</name>
    <name type="common">Taiga tick</name>
    <dbReference type="NCBI Taxonomy" id="34615"/>
    <lineage>
        <taxon>Eukaryota</taxon>
        <taxon>Metazoa</taxon>
        <taxon>Ecdysozoa</taxon>
        <taxon>Arthropoda</taxon>
        <taxon>Chelicerata</taxon>
        <taxon>Arachnida</taxon>
        <taxon>Acari</taxon>
        <taxon>Parasitiformes</taxon>
        <taxon>Ixodida</taxon>
        <taxon>Ixodoidea</taxon>
        <taxon>Ixodidae</taxon>
        <taxon>Ixodinae</taxon>
        <taxon>Ixodes</taxon>
    </lineage>
</organism>
<protein>
    <submittedName>
        <fullName evidence="1">Uncharacterized protein</fullName>
    </submittedName>
</protein>
<accession>A0AC60QJU8</accession>
<reference evidence="1 2" key="1">
    <citation type="journal article" date="2020" name="Cell">
        <title>Large-Scale Comparative Analyses of Tick Genomes Elucidate Their Genetic Diversity and Vector Capacities.</title>
        <authorList>
            <consortium name="Tick Genome and Microbiome Consortium (TIGMIC)"/>
            <person name="Jia N."/>
            <person name="Wang J."/>
            <person name="Shi W."/>
            <person name="Du L."/>
            <person name="Sun Y."/>
            <person name="Zhan W."/>
            <person name="Jiang J.F."/>
            <person name="Wang Q."/>
            <person name="Zhang B."/>
            <person name="Ji P."/>
            <person name="Bell-Sakyi L."/>
            <person name="Cui X.M."/>
            <person name="Yuan T.T."/>
            <person name="Jiang B.G."/>
            <person name="Yang W.F."/>
            <person name="Lam T.T."/>
            <person name="Chang Q.C."/>
            <person name="Ding S.J."/>
            <person name="Wang X.J."/>
            <person name="Zhu J.G."/>
            <person name="Ruan X.D."/>
            <person name="Zhao L."/>
            <person name="Wei J.T."/>
            <person name="Ye R.Z."/>
            <person name="Que T.C."/>
            <person name="Du C.H."/>
            <person name="Zhou Y.H."/>
            <person name="Cheng J.X."/>
            <person name="Dai P.F."/>
            <person name="Guo W.B."/>
            <person name="Han X.H."/>
            <person name="Huang E.J."/>
            <person name="Li L.F."/>
            <person name="Wei W."/>
            <person name="Gao Y.C."/>
            <person name="Liu J.Z."/>
            <person name="Shao H.Z."/>
            <person name="Wang X."/>
            <person name="Wang C.C."/>
            <person name="Yang T.C."/>
            <person name="Huo Q.B."/>
            <person name="Li W."/>
            <person name="Chen H.Y."/>
            <person name="Chen S.E."/>
            <person name="Zhou L.G."/>
            <person name="Ni X.B."/>
            <person name="Tian J.H."/>
            <person name="Sheng Y."/>
            <person name="Liu T."/>
            <person name="Pan Y.S."/>
            <person name="Xia L.Y."/>
            <person name="Li J."/>
            <person name="Zhao F."/>
            <person name="Cao W.C."/>
        </authorList>
    </citation>
    <scope>NUCLEOTIDE SEQUENCE [LARGE SCALE GENOMIC DNA]</scope>
    <source>
        <strain evidence="1">Iper-2018</strain>
    </source>
</reference>
<gene>
    <name evidence="1" type="ORF">HPB47_019530</name>
</gene>
<keyword evidence="2" id="KW-1185">Reference proteome</keyword>
<evidence type="ECO:0000313" key="2">
    <source>
        <dbReference type="Proteomes" id="UP000805193"/>
    </source>
</evidence>
<comment type="caution">
    <text evidence="1">The sequence shown here is derived from an EMBL/GenBank/DDBJ whole genome shotgun (WGS) entry which is preliminary data.</text>
</comment>
<dbReference type="Proteomes" id="UP000805193">
    <property type="component" value="Unassembled WGS sequence"/>
</dbReference>
<proteinExistence type="predicted"/>